<organism evidence="2 3">
    <name type="scientific">Caldicoprobacter faecalis</name>
    <dbReference type="NCBI Taxonomy" id="937334"/>
    <lineage>
        <taxon>Bacteria</taxon>
        <taxon>Bacillati</taxon>
        <taxon>Bacillota</taxon>
        <taxon>Clostridia</taxon>
        <taxon>Caldicoprobacterales</taxon>
        <taxon>Caldicoprobacteraceae</taxon>
        <taxon>Caldicoprobacter</taxon>
    </lineage>
</organism>
<sequence length="292" mass="32372">MTDLKTILLCTRVNFFKWLVTPRIHTIAAVIIAFGLWSSSGLSEYADAVGAAVTPWVFPHLLTSPAMLLVFGCLTTLLFCNAPFADDHTPFLVIRSGRLNWVVGQLLYIVLAGFIYTAFWYVASVVTLIPNLQLSTDWGKVIKTLAANPGSADKYGIQLTVFFTPEIITMFSAVEATLIGFGLFWLVSVFIGVLIFCFNIVIGKMSGLVASGVFIFMSYFSIYAGTLNFGPKIYYFSPYSWASMNYLNWKYTGEIPSPTYAVFCLLGAILFMSIVSVIVFCKKDINIQEWGA</sequence>
<name>A0A1I5YK83_9FIRM</name>
<dbReference type="AlphaFoldDB" id="A0A1I5YK83"/>
<keyword evidence="3" id="KW-1185">Reference proteome</keyword>
<evidence type="ECO:0000313" key="2">
    <source>
        <dbReference type="EMBL" id="SFQ44560.1"/>
    </source>
</evidence>
<feature type="transmembrane region" description="Helical" evidence="1">
    <location>
        <begin position="208"/>
        <end position="229"/>
    </location>
</feature>
<evidence type="ECO:0000256" key="1">
    <source>
        <dbReference type="SAM" id="Phobius"/>
    </source>
</evidence>
<feature type="transmembrane region" description="Helical" evidence="1">
    <location>
        <begin position="101"/>
        <end position="123"/>
    </location>
</feature>
<dbReference type="STRING" id="937334.SAMN05444406_15011"/>
<evidence type="ECO:0000313" key="3">
    <source>
        <dbReference type="Proteomes" id="UP000198577"/>
    </source>
</evidence>
<feature type="transmembrane region" description="Helical" evidence="1">
    <location>
        <begin position="57"/>
        <end position="80"/>
    </location>
</feature>
<feature type="transmembrane region" description="Helical" evidence="1">
    <location>
        <begin position="260"/>
        <end position="281"/>
    </location>
</feature>
<feature type="transmembrane region" description="Helical" evidence="1">
    <location>
        <begin position="15"/>
        <end position="37"/>
    </location>
</feature>
<protein>
    <recommendedName>
        <fullName evidence="4">ABC-2 type transport system permease protein</fullName>
    </recommendedName>
</protein>
<proteinExistence type="predicted"/>
<keyword evidence="1" id="KW-0472">Membrane</keyword>
<accession>A0A1I5YK83</accession>
<dbReference type="EMBL" id="FOXR01000050">
    <property type="protein sequence ID" value="SFQ44560.1"/>
    <property type="molecule type" value="Genomic_DNA"/>
</dbReference>
<dbReference type="Proteomes" id="UP000198577">
    <property type="component" value="Unassembled WGS sequence"/>
</dbReference>
<keyword evidence="1" id="KW-1133">Transmembrane helix</keyword>
<dbReference type="RefSeq" id="WP_177206168.1">
    <property type="nucleotide sequence ID" value="NZ_FOXR01000050.1"/>
</dbReference>
<reference evidence="2 3" key="1">
    <citation type="submission" date="2016-10" db="EMBL/GenBank/DDBJ databases">
        <authorList>
            <person name="de Groot N.N."/>
        </authorList>
    </citation>
    <scope>NUCLEOTIDE SEQUENCE [LARGE SCALE GENOMIC DNA]</scope>
    <source>
        <strain evidence="2 3">DSM 20678</strain>
    </source>
</reference>
<keyword evidence="1" id="KW-0812">Transmembrane</keyword>
<evidence type="ECO:0008006" key="4">
    <source>
        <dbReference type="Google" id="ProtNLM"/>
    </source>
</evidence>
<gene>
    <name evidence="2" type="ORF">SAMN05444406_15011</name>
</gene>
<feature type="transmembrane region" description="Helical" evidence="1">
    <location>
        <begin position="178"/>
        <end position="201"/>
    </location>
</feature>